<keyword evidence="21" id="KW-1185">Reference proteome</keyword>
<evidence type="ECO:0000256" key="8">
    <source>
        <dbReference type="ARBA" id="ARBA00022737"/>
    </source>
</evidence>
<dbReference type="GO" id="GO:0005737">
    <property type="term" value="C:cytoplasm"/>
    <property type="evidence" value="ECO:0007669"/>
    <property type="project" value="UniProtKB-SubCell"/>
</dbReference>
<keyword evidence="12 18" id="KW-0511">Multifunctional enzyme</keyword>
<comment type="subunit">
    <text evidence="18">Homotrimer.</text>
</comment>
<keyword evidence="8 18" id="KW-0677">Repeat</keyword>
<keyword evidence="14 18" id="KW-0961">Cell wall biogenesis/degradation</keyword>
<evidence type="ECO:0000256" key="11">
    <source>
        <dbReference type="ARBA" id="ARBA00022984"/>
    </source>
</evidence>
<dbReference type="GO" id="GO:0009245">
    <property type="term" value="P:lipid A biosynthetic process"/>
    <property type="evidence" value="ECO:0007669"/>
    <property type="project" value="UniProtKB-UniRule"/>
</dbReference>
<dbReference type="AlphaFoldDB" id="T0DP88"/>
<feature type="binding site" evidence="18">
    <location>
        <position position="22"/>
    </location>
    <ligand>
        <name>UDP-N-acetyl-alpha-D-glucosamine</name>
        <dbReference type="ChEBI" id="CHEBI:57705"/>
    </ligand>
</feature>
<comment type="function">
    <text evidence="17 18">Catalyzes the last two sequential reactions in the de novo biosynthetic pathway for UDP-N-acetylglucosamine (UDP-GlcNAc). The C-terminal domain catalyzes the transfer of acetyl group from acetyl coenzyme A to glucosamine-1-phosphate (GlcN-1-P) to produce N-acetylglucosamine-1-phosphate (GlcNAc-1-P), which is converted into UDP-GlcNAc by the transfer of uridine 5-monophosphate (from uridine 5-triphosphate), a reaction catalyzed by the N-terminal domain.</text>
</comment>
<proteinExistence type="inferred from homology"/>
<evidence type="ECO:0000256" key="3">
    <source>
        <dbReference type="ARBA" id="ARBA00007947"/>
    </source>
</evidence>
<comment type="catalytic activity">
    <reaction evidence="16 18">
        <text>N-acetyl-alpha-D-glucosamine 1-phosphate + UTP + H(+) = UDP-N-acetyl-alpha-D-glucosamine + diphosphate</text>
        <dbReference type="Rhea" id="RHEA:13509"/>
        <dbReference type="ChEBI" id="CHEBI:15378"/>
        <dbReference type="ChEBI" id="CHEBI:33019"/>
        <dbReference type="ChEBI" id="CHEBI:46398"/>
        <dbReference type="ChEBI" id="CHEBI:57705"/>
        <dbReference type="ChEBI" id="CHEBI:57776"/>
        <dbReference type="EC" id="2.7.7.23"/>
    </reaction>
</comment>
<evidence type="ECO:0000256" key="1">
    <source>
        <dbReference type="ARBA" id="ARBA00004496"/>
    </source>
</evidence>
<keyword evidence="13 18" id="KW-0012">Acyltransferase</keyword>
<dbReference type="InterPro" id="IPR005882">
    <property type="entry name" value="Bifunctional_GlmU"/>
</dbReference>
<dbReference type="NCBIfam" id="NF010934">
    <property type="entry name" value="PRK14354.1"/>
    <property type="match status" value="1"/>
</dbReference>
<evidence type="ECO:0000256" key="2">
    <source>
        <dbReference type="ARBA" id="ARBA00007707"/>
    </source>
</evidence>
<feature type="binding site" evidence="18">
    <location>
        <position position="227"/>
    </location>
    <ligand>
        <name>Mg(2+)</name>
        <dbReference type="ChEBI" id="CHEBI:18420"/>
    </ligand>
</feature>
<feature type="binding site" evidence="18">
    <location>
        <position position="439"/>
    </location>
    <ligand>
        <name>acetyl-CoA</name>
        <dbReference type="ChEBI" id="CHEBI:57288"/>
    </ligand>
</feature>
<dbReference type="GO" id="GO:0006048">
    <property type="term" value="P:UDP-N-acetylglucosamine biosynthetic process"/>
    <property type="evidence" value="ECO:0007669"/>
    <property type="project" value="InterPro"/>
</dbReference>
<comment type="pathway">
    <text evidence="18">Nucleotide-sugar biosynthesis; UDP-N-acetyl-alpha-D-glucosamine biosynthesis; UDP-N-acetyl-alpha-D-glucosamine from N-acetyl-alpha-D-glucosamine 1-phosphate: step 1/1.</text>
</comment>
<comment type="similarity">
    <text evidence="2 18">In the C-terminal section; belongs to the transferase hexapeptide repeat family.</text>
</comment>
<evidence type="ECO:0000259" key="19">
    <source>
        <dbReference type="Pfam" id="PF12804"/>
    </source>
</evidence>
<dbReference type="GO" id="GO:0019134">
    <property type="term" value="F:glucosamine-1-phosphate N-acetyltransferase activity"/>
    <property type="evidence" value="ECO:0007669"/>
    <property type="project" value="UniProtKB-UniRule"/>
</dbReference>
<feature type="binding site" evidence="18">
    <location>
        <position position="227"/>
    </location>
    <ligand>
        <name>UDP-N-acetyl-alpha-D-glucosamine</name>
        <dbReference type="ChEBI" id="CHEBI:57705"/>
    </ligand>
</feature>
<dbReference type="InterPro" id="IPR025877">
    <property type="entry name" value="MobA-like_NTP_Trfase"/>
</dbReference>
<dbReference type="RefSeq" id="WP_021294647.1">
    <property type="nucleotide sequence ID" value="NZ_AURB01000001.1"/>
</dbReference>
<comment type="pathway">
    <text evidence="18">Bacterial outer membrane biogenesis; LPS lipid A biosynthesis.</text>
</comment>
<dbReference type="HAMAP" id="MF_01631">
    <property type="entry name" value="GlmU"/>
    <property type="match status" value="1"/>
</dbReference>
<dbReference type="GO" id="GO:0071555">
    <property type="term" value="P:cell wall organization"/>
    <property type="evidence" value="ECO:0007669"/>
    <property type="project" value="UniProtKB-KW"/>
</dbReference>
<evidence type="ECO:0000256" key="9">
    <source>
        <dbReference type="ARBA" id="ARBA00022842"/>
    </source>
</evidence>
<feature type="region of interest" description="Pyrophosphorylase" evidence="18">
    <location>
        <begin position="1"/>
        <end position="229"/>
    </location>
</feature>
<feature type="binding site" evidence="18">
    <location>
        <position position="376"/>
    </location>
    <ligand>
        <name>UDP-N-acetyl-alpha-D-glucosamine</name>
        <dbReference type="ChEBI" id="CHEBI:57705"/>
    </ligand>
</feature>
<dbReference type="NCBIfam" id="TIGR01173">
    <property type="entry name" value="glmU"/>
    <property type="match status" value="1"/>
</dbReference>
<comment type="similarity">
    <text evidence="3 18">In the N-terminal section; belongs to the N-acetylglucosamine-1-phosphate uridyltransferase family.</text>
</comment>
<keyword evidence="6 18" id="KW-0548">Nucleotidyltransferase</keyword>
<evidence type="ECO:0000256" key="16">
    <source>
        <dbReference type="ARBA" id="ARBA00048493"/>
    </source>
</evidence>
<keyword evidence="10 18" id="KW-0133">Cell shape</keyword>
<evidence type="ECO:0000256" key="5">
    <source>
        <dbReference type="ARBA" id="ARBA00022679"/>
    </source>
</evidence>
<dbReference type="PANTHER" id="PTHR43584">
    <property type="entry name" value="NUCLEOTIDYL TRANSFERASE"/>
    <property type="match status" value="1"/>
</dbReference>
<feature type="binding site" evidence="18">
    <location>
        <position position="365"/>
    </location>
    <ligand>
        <name>UDP-N-acetyl-alpha-D-glucosamine</name>
        <dbReference type="ChEBI" id="CHEBI:57705"/>
    </ligand>
</feature>
<comment type="caution">
    <text evidence="18">Lacks conserved residue(s) required for the propagation of feature annotation.</text>
</comment>
<dbReference type="OrthoDB" id="9775031at2"/>
<dbReference type="GO" id="GO:0008360">
    <property type="term" value="P:regulation of cell shape"/>
    <property type="evidence" value="ECO:0007669"/>
    <property type="project" value="UniProtKB-KW"/>
</dbReference>
<feature type="binding site" evidence="18">
    <location>
        <position position="404"/>
    </location>
    <ligand>
        <name>acetyl-CoA</name>
        <dbReference type="ChEBI" id="CHEBI:57288"/>
    </ligand>
</feature>
<evidence type="ECO:0000256" key="18">
    <source>
        <dbReference type="HAMAP-Rule" id="MF_01631"/>
    </source>
</evidence>
<evidence type="ECO:0000256" key="17">
    <source>
        <dbReference type="ARBA" id="ARBA00049628"/>
    </source>
</evidence>
<evidence type="ECO:0000256" key="15">
    <source>
        <dbReference type="ARBA" id="ARBA00048247"/>
    </source>
</evidence>
<dbReference type="Pfam" id="PF00132">
    <property type="entry name" value="Hexapep"/>
    <property type="match status" value="2"/>
</dbReference>
<reference evidence="21" key="1">
    <citation type="journal article" date="2022" name="G3 (Bethesda)">
        <title>Unveiling the complete genome sequence of Alicyclobacillus acidoterrestris DSM 3922T, a taint-producing strain.</title>
        <authorList>
            <person name="Leonardo I.C."/>
            <person name="Barreto Crespo M.T."/>
            <person name="Gaspar F.B."/>
        </authorList>
    </citation>
    <scope>NUCLEOTIDE SEQUENCE [LARGE SCALE GENOMIC DNA]</scope>
    <source>
        <strain evidence="21">DSM 3922</strain>
    </source>
</reference>
<dbReference type="GO" id="GO:0000287">
    <property type="term" value="F:magnesium ion binding"/>
    <property type="evidence" value="ECO:0007669"/>
    <property type="project" value="UniProtKB-UniRule"/>
</dbReference>
<evidence type="ECO:0000256" key="14">
    <source>
        <dbReference type="ARBA" id="ARBA00023316"/>
    </source>
</evidence>
<accession>T0DP88</accession>
<evidence type="ECO:0000313" key="21">
    <source>
        <dbReference type="Proteomes" id="UP000829401"/>
    </source>
</evidence>
<dbReference type="Gene3D" id="3.90.550.10">
    <property type="entry name" value="Spore Coat Polysaccharide Biosynthesis Protein SpsA, Chain A"/>
    <property type="match status" value="1"/>
</dbReference>
<dbReference type="GO" id="GO:0016020">
    <property type="term" value="C:membrane"/>
    <property type="evidence" value="ECO:0007669"/>
    <property type="project" value="GOC"/>
</dbReference>
<feature type="binding site" evidence="18">
    <location>
        <position position="350"/>
    </location>
    <ligand>
        <name>UDP-N-acetyl-alpha-D-glucosamine</name>
        <dbReference type="ChEBI" id="CHEBI:57705"/>
    </ligand>
</feature>
<feature type="binding site" evidence="18">
    <location>
        <begin position="385"/>
        <end position="386"/>
    </location>
    <ligand>
        <name>acetyl-CoA</name>
        <dbReference type="ChEBI" id="CHEBI:57288"/>
    </ligand>
</feature>
<feature type="binding site" evidence="18">
    <location>
        <position position="154"/>
    </location>
    <ligand>
        <name>UDP-N-acetyl-alpha-D-glucosamine</name>
        <dbReference type="ChEBI" id="CHEBI:57705"/>
    </ligand>
</feature>
<feature type="region of interest" description="Linker" evidence="18">
    <location>
        <begin position="230"/>
        <end position="250"/>
    </location>
</feature>
<dbReference type="InterPro" id="IPR001451">
    <property type="entry name" value="Hexapep"/>
</dbReference>
<accession>A0A9E6ZHR1</accession>
<organism evidence="20 21">
    <name type="scientific">Alicyclobacillus acidoterrestris (strain ATCC 49025 / DSM 3922 / CIP 106132 / NCIMB 13137 / GD3B)</name>
    <dbReference type="NCBI Taxonomy" id="1356854"/>
    <lineage>
        <taxon>Bacteria</taxon>
        <taxon>Bacillati</taxon>
        <taxon>Bacillota</taxon>
        <taxon>Bacilli</taxon>
        <taxon>Bacillales</taxon>
        <taxon>Alicyclobacillaceae</taxon>
        <taxon>Alicyclobacillus</taxon>
    </lineage>
</organism>
<dbReference type="PANTHER" id="PTHR43584:SF3">
    <property type="entry name" value="BIFUNCTIONAL PROTEIN GLMU"/>
    <property type="match status" value="1"/>
</dbReference>
<evidence type="ECO:0000256" key="4">
    <source>
        <dbReference type="ARBA" id="ARBA00022490"/>
    </source>
</evidence>
<dbReference type="KEGG" id="aaco:K1I37_01340"/>
<feature type="binding site" evidence="18">
    <location>
        <position position="139"/>
    </location>
    <ligand>
        <name>UDP-N-acetyl-alpha-D-glucosamine</name>
        <dbReference type="ChEBI" id="CHEBI:57705"/>
    </ligand>
</feature>
<protein>
    <recommendedName>
        <fullName evidence="18">Bifunctional protein GlmU</fullName>
    </recommendedName>
    <domain>
        <recommendedName>
            <fullName evidence="18">UDP-N-acetylglucosamine pyrophosphorylase</fullName>
            <ecNumber evidence="18">2.7.7.23</ecNumber>
        </recommendedName>
        <alternativeName>
            <fullName evidence="18">N-acetylglucosamine-1-phosphate uridyltransferase</fullName>
        </alternativeName>
    </domain>
    <domain>
        <recommendedName>
            <fullName evidence="18">Glucosamine-1-phosphate N-acetyltransferase</fullName>
            <ecNumber evidence="18">2.3.1.157</ecNumber>
        </recommendedName>
    </domain>
</protein>
<dbReference type="GO" id="GO:0003977">
    <property type="term" value="F:UDP-N-acetylglucosamine diphosphorylase activity"/>
    <property type="evidence" value="ECO:0007669"/>
    <property type="project" value="UniProtKB-UniRule"/>
</dbReference>
<dbReference type="eggNOG" id="COG1207">
    <property type="taxonomic scope" value="Bacteria"/>
</dbReference>
<dbReference type="InterPro" id="IPR011004">
    <property type="entry name" value="Trimer_LpxA-like_sf"/>
</dbReference>
<dbReference type="Pfam" id="PF12804">
    <property type="entry name" value="NTP_transf_3"/>
    <property type="match status" value="1"/>
</dbReference>
<keyword evidence="9 18" id="KW-0460">Magnesium</keyword>
<dbReference type="STRING" id="1356854.N007_00160"/>
<evidence type="ECO:0000313" key="20">
    <source>
        <dbReference type="EMBL" id="UNO49233.1"/>
    </source>
</evidence>
<evidence type="ECO:0000256" key="6">
    <source>
        <dbReference type="ARBA" id="ARBA00022695"/>
    </source>
</evidence>
<feature type="binding site" evidence="18">
    <location>
        <position position="102"/>
    </location>
    <ligand>
        <name>Mg(2+)</name>
        <dbReference type="ChEBI" id="CHEBI:18420"/>
    </ligand>
</feature>
<dbReference type="InterPro" id="IPR038009">
    <property type="entry name" value="GlmU_C_LbH"/>
</dbReference>
<dbReference type="GO" id="GO:0009252">
    <property type="term" value="P:peptidoglycan biosynthetic process"/>
    <property type="evidence" value="ECO:0007669"/>
    <property type="project" value="UniProtKB-UniRule"/>
</dbReference>
<feature type="binding site" evidence="18">
    <location>
        <begin position="8"/>
        <end position="11"/>
    </location>
    <ligand>
        <name>UDP-N-acetyl-alpha-D-glucosamine</name>
        <dbReference type="ChEBI" id="CHEBI:57705"/>
    </ligand>
</feature>
<comment type="catalytic activity">
    <reaction evidence="15 18">
        <text>alpha-D-glucosamine 1-phosphate + acetyl-CoA = N-acetyl-alpha-D-glucosamine 1-phosphate + CoA + H(+)</text>
        <dbReference type="Rhea" id="RHEA:13725"/>
        <dbReference type="ChEBI" id="CHEBI:15378"/>
        <dbReference type="ChEBI" id="CHEBI:57287"/>
        <dbReference type="ChEBI" id="CHEBI:57288"/>
        <dbReference type="ChEBI" id="CHEBI:57776"/>
        <dbReference type="ChEBI" id="CHEBI:58516"/>
        <dbReference type="EC" id="2.3.1.157"/>
    </reaction>
</comment>
<name>T0DP88_ALIAG</name>
<evidence type="ECO:0000256" key="10">
    <source>
        <dbReference type="ARBA" id="ARBA00022960"/>
    </source>
</evidence>
<dbReference type="EC" id="2.7.7.23" evidence="18"/>
<comment type="cofactor">
    <cofactor evidence="18">
        <name>Mg(2+)</name>
        <dbReference type="ChEBI" id="CHEBI:18420"/>
    </cofactor>
    <text evidence="18">Binds 1 Mg(2+) ion per subunit.</text>
</comment>
<feature type="domain" description="MobA-like NTP transferase" evidence="19">
    <location>
        <begin position="5"/>
        <end position="144"/>
    </location>
</feature>
<dbReference type="Gene3D" id="2.160.10.10">
    <property type="entry name" value="Hexapeptide repeat proteins"/>
    <property type="match status" value="1"/>
</dbReference>
<evidence type="ECO:0000256" key="7">
    <source>
        <dbReference type="ARBA" id="ARBA00022723"/>
    </source>
</evidence>
<comment type="subcellular location">
    <subcellularLocation>
        <location evidence="1 18">Cytoplasm</location>
    </subcellularLocation>
</comment>
<evidence type="ECO:0000256" key="12">
    <source>
        <dbReference type="ARBA" id="ARBA00023268"/>
    </source>
</evidence>
<feature type="binding site" evidence="18">
    <location>
        <position position="72"/>
    </location>
    <ligand>
        <name>UDP-N-acetyl-alpha-D-glucosamine</name>
        <dbReference type="ChEBI" id="CHEBI:57705"/>
    </ligand>
</feature>
<keyword evidence="7 18" id="KW-0479">Metal-binding</keyword>
<keyword evidence="4 18" id="KW-0963">Cytoplasm</keyword>
<dbReference type="CDD" id="cd02540">
    <property type="entry name" value="GT2_GlmU_N_bac"/>
    <property type="match status" value="1"/>
</dbReference>
<feature type="active site" description="Proton acceptor" evidence="18">
    <location>
        <position position="362"/>
    </location>
</feature>
<feature type="binding site" evidence="18">
    <location>
        <position position="169"/>
    </location>
    <ligand>
        <name>UDP-N-acetyl-alpha-D-glucosamine</name>
        <dbReference type="ChEBI" id="CHEBI:57705"/>
    </ligand>
</feature>
<dbReference type="EMBL" id="CP080467">
    <property type="protein sequence ID" value="UNO49233.1"/>
    <property type="molecule type" value="Genomic_DNA"/>
</dbReference>
<dbReference type="SUPFAM" id="SSF53448">
    <property type="entry name" value="Nucleotide-diphospho-sugar transferases"/>
    <property type="match status" value="1"/>
</dbReference>
<evidence type="ECO:0000256" key="13">
    <source>
        <dbReference type="ARBA" id="ARBA00023315"/>
    </source>
</evidence>
<sequence>MTRSAIVLAAGHGSRMKSQKHKVLHEVCGKPMILHILDTLEKTGLDQVIVVVGQHREKVMEAVAGRADIAIQEEQLGTGHAVQAALPYVREDAESVVVLYGDAPLIQSETLEQLFTVREEAQAAVSVLTADVADPTGLGRVFLDEAGFVSKIVEEKDATPDERRHHVINTGIYAYAADALRRSVAQLRPDNAQREYYLTDTLAILREGGQPAIPVAVRDVDEIASVNDRLQLANVERLCRRRIIEGWLRAGVTMVDPDSTYIDATVQLAQDVTLLPGTILKGQTVIGAFSEIGPNTRLTDVVVGEHAVVQYSVAVDSRIGAGAQVGPFAYLRPGSDVGERVKVGDFVEIKNSRIGNDTKVSHLTYVGDAEIGANVNVGCGVITVNYDGEKKHKTVVGDNSFVGSNVNLIAPVTIGEGAYIVAGTSVTEDAGDDAFVIGRVPQVTKPNYVRAWKARKKSATSPEGGDSRGH</sequence>
<dbReference type="SUPFAM" id="SSF51161">
    <property type="entry name" value="Trimeric LpxA-like enzymes"/>
    <property type="match status" value="1"/>
</dbReference>
<dbReference type="InterPro" id="IPR029044">
    <property type="entry name" value="Nucleotide-diphossugar_trans"/>
</dbReference>
<gene>
    <name evidence="18 20" type="primary">glmU</name>
    <name evidence="20" type="ORF">K1I37_01340</name>
</gene>
<feature type="binding site" evidence="18">
    <location>
        <begin position="77"/>
        <end position="78"/>
    </location>
    <ligand>
        <name>UDP-N-acetyl-alpha-D-glucosamine</name>
        <dbReference type="ChEBI" id="CHEBI:57705"/>
    </ligand>
</feature>
<feature type="binding site" evidence="18">
    <location>
        <position position="422"/>
    </location>
    <ligand>
        <name>acetyl-CoA</name>
        <dbReference type="ChEBI" id="CHEBI:57288"/>
    </ligand>
</feature>
<feature type="binding site" evidence="18">
    <location>
        <position position="332"/>
    </location>
    <ligand>
        <name>UDP-N-acetyl-alpha-D-glucosamine</name>
        <dbReference type="ChEBI" id="CHEBI:57705"/>
    </ligand>
</feature>
<dbReference type="GO" id="GO:0000902">
    <property type="term" value="P:cell morphogenesis"/>
    <property type="evidence" value="ECO:0007669"/>
    <property type="project" value="UniProtKB-UniRule"/>
</dbReference>
<dbReference type="CDD" id="cd03353">
    <property type="entry name" value="LbH_GlmU_C"/>
    <property type="match status" value="1"/>
</dbReference>
<dbReference type="Proteomes" id="UP000829401">
    <property type="component" value="Chromosome"/>
</dbReference>
<dbReference type="InterPro" id="IPR050065">
    <property type="entry name" value="GlmU-like"/>
</dbReference>
<feature type="binding site" evidence="18">
    <location>
        <begin position="100"/>
        <end position="102"/>
    </location>
    <ligand>
        <name>UDP-N-acetyl-alpha-D-glucosamine</name>
        <dbReference type="ChEBI" id="CHEBI:57705"/>
    </ligand>
</feature>
<comment type="pathway">
    <text evidence="18">Nucleotide-sugar biosynthesis; UDP-N-acetyl-alpha-D-glucosamine biosynthesis; N-acetyl-alpha-D-glucosamine 1-phosphate from alpha-D-glucosamine 6-phosphate (route II): step 2/2.</text>
</comment>
<dbReference type="EC" id="2.3.1.157" evidence="18"/>
<feature type="region of interest" description="N-acetyltransferase" evidence="18">
    <location>
        <begin position="251"/>
        <end position="470"/>
    </location>
</feature>
<keyword evidence="5 18" id="KW-0808">Transferase</keyword>
<keyword evidence="11 18" id="KW-0573">Peptidoglycan synthesis</keyword>